<comment type="caution">
    <text evidence="1">The sequence shown here is derived from an EMBL/GenBank/DDBJ whole genome shotgun (WGS) entry which is preliminary data.</text>
</comment>
<dbReference type="EMBL" id="VSSQ01125167">
    <property type="protein sequence ID" value="MPN55666.1"/>
    <property type="molecule type" value="Genomic_DNA"/>
</dbReference>
<dbReference type="AlphaFoldDB" id="A0A645IWV4"/>
<evidence type="ECO:0000313" key="1">
    <source>
        <dbReference type="EMBL" id="MPN55666.1"/>
    </source>
</evidence>
<accession>A0A645IWV4</accession>
<reference evidence="1" key="1">
    <citation type="submission" date="2019-08" db="EMBL/GenBank/DDBJ databases">
        <authorList>
            <person name="Kucharzyk K."/>
            <person name="Murdoch R.W."/>
            <person name="Higgins S."/>
            <person name="Loffler F."/>
        </authorList>
    </citation>
    <scope>NUCLEOTIDE SEQUENCE</scope>
</reference>
<name>A0A645IWV4_9ZZZZ</name>
<protein>
    <submittedName>
        <fullName evidence="1">Uncharacterized protein</fullName>
    </submittedName>
</protein>
<sequence length="79" mass="9071">MPAIQEMLLARCFFCLCIACHMGIDARLRIEIAMQKQRIVGNGLFDQLLDQKELRCVDDGVDTLLKCLNRCESLKRITQ</sequence>
<proteinExistence type="predicted"/>
<organism evidence="1">
    <name type="scientific">bioreactor metagenome</name>
    <dbReference type="NCBI Taxonomy" id="1076179"/>
    <lineage>
        <taxon>unclassified sequences</taxon>
        <taxon>metagenomes</taxon>
        <taxon>ecological metagenomes</taxon>
    </lineage>
</organism>
<gene>
    <name evidence="1" type="ORF">SDC9_203350</name>
</gene>